<keyword evidence="2 6" id="KW-0547">Nucleotide-binding</keyword>
<dbReference type="InterPro" id="IPR017959">
    <property type="entry name" value="Asn/Gln-tRNA_amidoTrfase_suB/E"/>
</dbReference>
<dbReference type="SMART" id="SM00845">
    <property type="entry name" value="GatB_Yqey"/>
    <property type="match status" value="1"/>
</dbReference>
<dbReference type="Pfam" id="PF02637">
    <property type="entry name" value="GatB_Yqey"/>
    <property type="match status" value="1"/>
</dbReference>
<gene>
    <name evidence="6 8" type="primary">gatE</name>
    <name evidence="8" type="ORF">F1737_01510</name>
</gene>
<dbReference type="InterPro" id="IPR004414">
    <property type="entry name" value="GatE"/>
</dbReference>
<evidence type="ECO:0000256" key="5">
    <source>
        <dbReference type="ARBA" id="ARBA00047913"/>
    </source>
</evidence>
<dbReference type="Gene3D" id="1.10.150.380">
    <property type="entry name" value="GatB domain, N-terminal subdomain"/>
    <property type="match status" value="1"/>
</dbReference>
<dbReference type="InterPro" id="IPR018027">
    <property type="entry name" value="Asn/Gln_amidotransferase"/>
</dbReference>
<dbReference type="Gene3D" id="1.10.10.410">
    <property type="match status" value="1"/>
</dbReference>
<dbReference type="Pfam" id="PF02938">
    <property type="entry name" value="GAD"/>
    <property type="match status" value="1"/>
</dbReference>
<sequence>MDYKEIGLKAGIEIHQQLDTKTKLFCRCPTVLRDTAEKNGEFQRYLRATESEMGEIDRAAEEEMKKQNRIYTYYAYDTTCLVENDEEPPSPMNPEALDLSLTIAKMMGMKPVEQIHIMRKLVIDGSNTSGFQRTSLVALNGKIPAGARIESICLEEEAAQRVEGDTFSLDRLGIPLAEITTAPDMNTPEQVREVAGYIGMLLRSTGKVKRGLGTIRQDVNISIRDGARVEIKGVQDLNLIDEVVRREVKRQQSLLYIRDELKKRGACVSEDKFDVTELFKETGSAILKRAKCILAIRLPGFNGLVGYEIQPGRRLGSEMSDYAKKCGVGGLFHTDELPAYGVTQEEVDKLREFVSAEPEDCVILVADTKKKANCAIGQIIKRAGMAFEGVPEETRKMLEEGSTAYMRPLPGAARMYPETDVLPVNITGKYWDSLSIPELLTEKEKRFFEELGLDPALAKNMAYSVRCTLFERAIEEGVKPNLAARTLYSTLRELRREGIDTKSISESDILDILKSVEKGDTAKEAVPDLLRAVSKGESVTDAMEKIAPSISREELTEMIQNILKERSDFVKEQGMRALGPVMGVVMKEARGRADGKVISEILKSEIKNML</sequence>
<dbReference type="GO" id="GO:0005737">
    <property type="term" value="C:cytoplasm"/>
    <property type="evidence" value="ECO:0007669"/>
    <property type="project" value="InterPro"/>
</dbReference>
<dbReference type="InterPro" id="IPR004115">
    <property type="entry name" value="GAD-like_sf"/>
</dbReference>
<dbReference type="InterPro" id="IPR003789">
    <property type="entry name" value="Asn/Gln_tRNA_amidoTrase-B-like"/>
</dbReference>
<evidence type="ECO:0000256" key="2">
    <source>
        <dbReference type="ARBA" id="ARBA00022741"/>
    </source>
</evidence>
<keyword evidence="4 6" id="KW-0648">Protein biosynthesis</keyword>
<evidence type="ECO:0000313" key="8">
    <source>
        <dbReference type="EMBL" id="WOF15447.1"/>
    </source>
</evidence>
<dbReference type="NCBIfam" id="NF003107">
    <property type="entry name" value="PRK04028.1"/>
    <property type="match status" value="1"/>
</dbReference>
<dbReference type="SUPFAM" id="SSF55931">
    <property type="entry name" value="Glutamine synthetase/guanido kinase"/>
    <property type="match status" value="1"/>
</dbReference>
<dbReference type="SUPFAM" id="SSF89095">
    <property type="entry name" value="GatB/YqeY motif"/>
    <property type="match status" value="1"/>
</dbReference>
<comment type="function">
    <text evidence="6">Allows the formation of correctly charged Gln-tRNA(Gln) through the transamidation of misacylated Glu-tRNA(Gln) in organisms which lack glutaminyl-tRNA synthetase. The reaction takes place in the presence of glutamine and ATP through an activated gamma-phospho-Glu-tRNA(Gln). The GatDE system is specific for glutamate and does not act on aspartate.</text>
</comment>
<dbReference type="Proteomes" id="UP001301797">
    <property type="component" value="Chromosome"/>
</dbReference>
<dbReference type="FunFam" id="1.10.10.410:FF:000003">
    <property type="entry name" value="Glutamyl-tRNA(Gln) amidotransferase subunit E"/>
    <property type="match status" value="1"/>
</dbReference>
<dbReference type="GO" id="GO:0004812">
    <property type="term" value="F:aminoacyl-tRNA ligase activity"/>
    <property type="evidence" value="ECO:0007669"/>
    <property type="project" value="InterPro"/>
</dbReference>
<dbReference type="GO" id="GO:0070681">
    <property type="term" value="P:glutaminyl-tRNAGln biosynthesis via transamidation"/>
    <property type="evidence" value="ECO:0007669"/>
    <property type="project" value="TreeGrafter"/>
</dbReference>
<proteinExistence type="inferred from homology"/>
<keyword evidence="1 6" id="KW-0436">Ligase</keyword>
<dbReference type="Gene3D" id="3.30.1360.30">
    <property type="entry name" value="GAD-like domain"/>
    <property type="match status" value="1"/>
</dbReference>
<dbReference type="PROSITE" id="PS01234">
    <property type="entry name" value="GATB"/>
    <property type="match status" value="1"/>
</dbReference>
<organism evidence="8 9">
    <name type="scientific">Methanochimaera problematica</name>
    <dbReference type="NCBI Taxonomy" id="2609417"/>
    <lineage>
        <taxon>Archaea</taxon>
        <taxon>Methanobacteriati</taxon>
        <taxon>Methanobacteriota</taxon>
        <taxon>Stenosarchaea group</taxon>
        <taxon>Methanomicrobia</taxon>
        <taxon>Methanomicrobiales</taxon>
        <taxon>Methanomicrobiaceae</taxon>
        <taxon>Methanochimaera</taxon>
    </lineage>
</organism>
<dbReference type="RefSeq" id="WP_317137017.1">
    <property type="nucleotide sequence ID" value="NZ_CP043875.1"/>
</dbReference>
<dbReference type="InterPro" id="IPR023168">
    <property type="entry name" value="GatB_Yqey_C_2"/>
</dbReference>
<keyword evidence="9" id="KW-1185">Reference proteome</keyword>
<dbReference type="PANTHER" id="PTHR11659">
    <property type="entry name" value="GLUTAMYL-TRNA GLN AMIDOTRANSFERASE SUBUNIT B MITOCHONDRIAL AND PROKARYOTIC PET112-RELATED"/>
    <property type="match status" value="1"/>
</dbReference>
<dbReference type="EMBL" id="CP043875">
    <property type="protein sequence ID" value="WOF15447.1"/>
    <property type="molecule type" value="Genomic_DNA"/>
</dbReference>
<dbReference type="InterPro" id="IPR017958">
    <property type="entry name" value="Gln-tRNA_amidoTrfase_suB_CS"/>
</dbReference>
<reference evidence="8 9" key="1">
    <citation type="submission" date="2019-09" db="EMBL/GenBank/DDBJ databases">
        <title>The complete genome of Methanoplanus sp. FWC-SCC4.</title>
        <authorList>
            <person name="Chen S.-C."/>
            <person name="Zhou Y.-Z."/>
            <person name="Lai M.-C."/>
        </authorList>
    </citation>
    <scope>NUCLEOTIDE SEQUENCE [LARGE SCALE GENOMIC DNA]</scope>
    <source>
        <strain evidence="8 9">FWC-SCC4</strain>
    </source>
</reference>
<dbReference type="SUPFAM" id="SSF55261">
    <property type="entry name" value="GAD domain-like"/>
    <property type="match status" value="1"/>
</dbReference>
<comment type="catalytic activity">
    <reaction evidence="5 6">
        <text>L-glutamyl-tRNA(Gln) + L-glutamine + ATP + H2O = L-glutaminyl-tRNA(Gln) + L-glutamate + ADP + phosphate + H(+)</text>
        <dbReference type="Rhea" id="RHEA:17521"/>
        <dbReference type="Rhea" id="RHEA-COMP:9681"/>
        <dbReference type="Rhea" id="RHEA-COMP:9684"/>
        <dbReference type="ChEBI" id="CHEBI:15377"/>
        <dbReference type="ChEBI" id="CHEBI:15378"/>
        <dbReference type="ChEBI" id="CHEBI:29985"/>
        <dbReference type="ChEBI" id="CHEBI:30616"/>
        <dbReference type="ChEBI" id="CHEBI:43474"/>
        <dbReference type="ChEBI" id="CHEBI:58359"/>
        <dbReference type="ChEBI" id="CHEBI:78520"/>
        <dbReference type="ChEBI" id="CHEBI:78521"/>
        <dbReference type="ChEBI" id="CHEBI:456216"/>
    </reaction>
</comment>
<comment type="subunit">
    <text evidence="6">Heterodimer of GatD and GatE.</text>
</comment>
<evidence type="ECO:0000313" key="9">
    <source>
        <dbReference type="Proteomes" id="UP001301797"/>
    </source>
</evidence>
<dbReference type="KEGG" id="mefw:F1737_01510"/>
<dbReference type="NCBIfam" id="TIGR00134">
    <property type="entry name" value="gatE_arch"/>
    <property type="match status" value="1"/>
</dbReference>
<dbReference type="EC" id="6.3.5.-" evidence="6"/>
<keyword evidence="3 6" id="KW-0067">ATP-binding</keyword>
<dbReference type="HAMAP" id="MF_00588">
    <property type="entry name" value="GatE"/>
    <property type="match status" value="1"/>
</dbReference>
<name>A0AA97FAQ5_9EURY</name>
<dbReference type="GeneID" id="85228805"/>
<dbReference type="AlphaFoldDB" id="A0AA97FAQ5"/>
<dbReference type="InterPro" id="IPR014746">
    <property type="entry name" value="Gln_synth/guanido_kin_cat_dom"/>
</dbReference>
<dbReference type="InterPro" id="IPR042114">
    <property type="entry name" value="GatB_C_1"/>
</dbReference>
<dbReference type="PANTHER" id="PTHR11659:SF2">
    <property type="entry name" value="GLUTAMYL-TRNA(GLN) AMIDOTRANSFERASE SUBUNIT E"/>
    <property type="match status" value="1"/>
</dbReference>
<accession>A0AA97FAQ5</accession>
<dbReference type="GO" id="GO:0050567">
    <property type="term" value="F:glutaminyl-tRNA synthase (glutamine-hydrolyzing) activity"/>
    <property type="evidence" value="ECO:0007669"/>
    <property type="project" value="UniProtKB-UniRule"/>
</dbReference>
<comment type="similarity">
    <text evidence="6">Belongs to the GatB/GatE family. GatE subfamily.</text>
</comment>
<evidence type="ECO:0000256" key="4">
    <source>
        <dbReference type="ARBA" id="ARBA00022917"/>
    </source>
</evidence>
<protein>
    <recommendedName>
        <fullName evidence="6">Glutamyl-tRNA(Gln) amidotransferase subunit E</fullName>
        <shortName evidence="6">Glu-ADT subunit E</shortName>
        <ecNumber evidence="6">6.3.5.-</ecNumber>
    </recommendedName>
</protein>
<dbReference type="GO" id="GO:0005524">
    <property type="term" value="F:ATP binding"/>
    <property type="evidence" value="ECO:0007669"/>
    <property type="project" value="UniProtKB-KW"/>
</dbReference>
<dbReference type="Pfam" id="PF02934">
    <property type="entry name" value="GatB_N"/>
    <property type="match status" value="1"/>
</dbReference>
<evidence type="ECO:0000256" key="3">
    <source>
        <dbReference type="ARBA" id="ARBA00022840"/>
    </source>
</evidence>
<dbReference type="InterPro" id="IPR006075">
    <property type="entry name" value="Asn/Gln-tRNA_Trfase_suB/E_cat"/>
</dbReference>
<evidence type="ECO:0000259" key="7">
    <source>
        <dbReference type="SMART" id="SM00845"/>
    </source>
</evidence>
<evidence type="ECO:0000256" key="6">
    <source>
        <dbReference type="HAMAP-Rule" id="MF_00588"/>
    </source>
</evidence>
<dbReference type="GO" id="GO:0006412">
    <property type="term" value="P:translation"/>
    <property type="evidence" value="ECO:0007669"/>
    <property type="project" value="UniProtKB-UniRule"/>
</dbReference>
<feature type="domain" description="Asn/Gln amidotransferase" evidence="7">
    <location>
        <begin position="468"/>
        <end position="606"/>
    </location>
</feature>
<dbReference type="InterPro" id="IPR029351">
    <property type="entry name" value="GAD_dom"/>
</dbReference>
<evidence type="ECO:0000256" key="1">
    <source>
        <dbReference type="ARBA" id="ARBA00022598"/>
    </source>
</evidence>